<gene>
    <name evidence="11" type="primary">prs</name>
    <name evidence="11" type="ORF">NCAV_1664</name>
</gene>
<dbReference type="FunFam" id="3.40.50.2020:FF:000014">
    <property type="entry name" value="Ribose-phosphate pyrophosphokinase 1"/>
    <property type="match status" value="1"/>
</dbReference>
<sequence length="334" mass="35597">MGTSILAGPASKDIAKGIADTLADKDEHVRLVDVDLRVFPDGESKIRIADALDGDDVVVVQSTYPPVDTHMMQLFFILSKVSKVASRTVTVVPYLGYARQDREFLAGEIVSIDAIARIISSYAIDALITFDAHSSLALSYFTVPVHNISAVPLLAEYFKKRLEGEGVEAKDVLSISPDAGGADRAEALADMLHCNSIALRKSRDRITGAIKIDHEMLSKMRDDLKGKVAIVVDDMISTGSSVAEAVRALLEHGCKRVHVACTHALMLDGALERIKEGGAIDVVATNTVPNKVSKIVDVAPLAASAVLSILSSSSARSKVGMEGSRSRSNSISTT</sequence>
<dbReference type="GO" id="GO:0005524">
    <property type="term" value="F:ATP binding"/>
    <property type="evidence" value="ECO:0007669"/>
    <property type="project" value="UniProtKB-KW"/>
</dbReference>
<organism evidence="11 12">
    <name type="scientific">Candidatus Nitrosocaldus cavascurensis</name>
    <dbReference type="NCBI Taxonomy" id="2058097"/>
    <lineage>
        <taxon>Archaea</taxon>
        <taxon>Nitrososphaerota</taxon>
        <taxon>Nitrososphaeria</taxon>
        <taxon>Candidatus Nitrosocaldales</taxon>
        <taxon>Candidatus Nitrosocaldaceae</taxon>
        <taxon>Candidatus Nitrosocaldus</taxon>
    </lineage>
</organism>
<dbReference type="GO" id="GO:0000287">
    <property type="term" value="F:magnesium ion binding"/>
    <property type="evidence" value="ECO:0007669"/>
    <property type="project" value="InterPro"/>
</dbReference>
<comment type="similarity">
    <text evidence="8">Belongs to the ribose-phosphate pyrophosphokinase family.</text>
</comment>
<protein>
    <recommendedName>
        <fullName evidence="1">ribose-phosphate diphosphokinase</fullName>
        <ecNumber evidence="1">2.7.6.1</ecNumber>
    </recommendedName>
</protein>
<dbReference type="PANTHER" id="PTHR10210:SF32">
    <property type="entry name" value="RIBOSE-PHOSPHATE PYROPHOSPHOKINASE 2"/>
    <property type="match status" value="1"/>
</dbReference>
<dbReference type="EC" id="2.7.6.1" evidence="1"/>
<evidence type="ECO:0000256" key="8">
    <source>
        <dbReference type="RuleBase" id="RU004324"/>
    </source>
</evidence>
<dbReference type="NCBIfam" id="TIGR01251">
    <property type="entry name" value="ribP_PPkin"/>
    <property type="match status" value="1"/>
</dbReference>
<dbReference type="SMART" id="SM01400">
    <property type="entry name" value="Pribosyltran_N"/>
    <property type="match status" value="1"/>
</dbReference>
<dbReference type="PANTHER" id="PTHR10210">
    <property type="entry name" value="RIBOSE-PHOSPHATE DIPHOSPHOKINASE FAMILY MEMBER"/>
    <property type="match status" value="1"/>
</dbReference>
<dbReference type="GO" id="GO:0016301">
    <property type="term" value="F:kinase activity"/>
    <property type="evidence" value="ECO:0007669"/>
    <property type="project" value="UniProtKB-KW"/>
</dbReference>
<dbReference type="InterPro" id="IPR029099">
    <property type="entry name" value="Pribosyltran_N"/>
</dbReference>
<comment type="catalytic activity">
    <reaction evidence="7">
        <text>D-ribose 5-phosphate + ATP = 5-phospho-alpha-D-ribose 1-diphosphate + AMP + H(+)</text>
        <dbReference type="Rhea" id="RHEA:15609"/>
        <dbReference type="ChEBI" id="CHEBI:15378"/>
        <dbReference type="ChEBI" id="CHEBI:30616"/>
        <dbReference type="ChEBI" id="CHEBI:58017"/>
        <dbReference type="ChEBI" id="CHEBI:78346"/>
        <dbReference type="ChEBI" id="CHEBI:456215"/>
        <dbReference type="EC" id="2.7.6.1"/>
    </reaction>
</comment>
<dbReference type="EMBL" id="LT981265">
    <property type="protein sequence ID" value="SPC34827.1"/>
    <property type="molecule type" value="Genomic_DNA"/>
</dbReference>
<dbReference type="GO" id="GO:0002189">
    <property type="term" value="C:ribose phosphate diphosphokinase complex"/>
    <property type="evidence" value="ECO:0007669"/>
    <property type="project" value="TreeGrafter"/>
</dbReference>
<evidence type="ECO:0000313" key="11">
    <source>
        <dbReference type="EMBL" id="SPC34827.1"/>
    </source>
</evidence>
<reference evidence="12" key="1">
    <citation type="submission" date="2018-01" db="EMBL/GenBank/DDBJ databases">
        <authorList>
            <person name="Kerou L M."/>
        </authorList>
    </citation>
    <scope>NUCLEOTIDE SEQUENCE [LARGE SCALE GENOMIC DNA]</scope>
    <source>
        <strain evidence="12">SCU2</strain>
    </source>
</reference>
<evidence type="ECO:0000256" key="7">
    <source>
        <dbReference type="ARBA" id="ARBA00049535"/>
    </source>
</evidence>
<evidence type="ECO:0000256" key="4">
    <source>
        <dbReference type="ARBA" id="ARBA00022741"/>
    </source>
</evidence>
<accession>A0A2K5AT66</accession>
<dbReference type="GO" id="GO:0005737">
    <property type="term" value="C:cytoplasm"/>
    <property type="evidence" value="ECO:0007669"/>
    <property type="project" value="TreeGrafter"/>
</dbReference>
<dbReference type="InterPro" id="IPR029057">
    <property type="entry name" value="PRTase-like"/>
</dbReference>
<evidence type="ECO:0000313" key="12">
    <source>
        <dbReference type="Proteomes" id="UP000236248"/>
    </source>
</evidence>
<dbReference type="SUPFAM" id="SSF53271">
    <property type="entry name" value="PRTase-like"/>
    <property type="match status" value="1"/>
</dbReference>
<dbReference type="Pfam" id="PF13793">
    <property type="entry name" value="Pribosyltran_N"/>
    <property type="match status" value="1"/>
</dbReference>
<dbReference type="CDD" id="cd06223">
    <property type="entry name" value="PRTases_typeI"/>
    <property type="match status" value="1"/>
</dbReference>
<dbReference type="GO" id="GO:0004749">
    <property type="term" value="F:ribose phosphate diphosphokinase activity"/>
    <property type="evidence" value="ECO:0007669"/>
    <property type="project" value="UniProtKB-EC"/>
</dbReference>
<evidence type="ECO:0000256" key="2">
    <source>
        <dbReference type="ARBA" id="ARBA00022679"/>
    </source>
</evidence>
<evidence type="ECO:0000256" key="1">
    <source>
        <dbReference type="ARBA" id="ARBA00013247"/>
    </source>
</evidence>
<keyword evidence="2 11" id="KW-0808">Transferase</keyword>
<dbReference type="GO" id="GO:0006164">
    <property type="term" value="P:purine nucleotide biosynthetic process"/>
    <property type="evidence" value="ECO:0007669"/>
    <property type="project" value="TreeGrafter"/>
</dbReference>
<dbReference type="Gene3D" id="3.40.50.2020">
    <property type="match status" value="2"/>
</dbReference>
<feature type="domain" description="Phosphoribosyltransferase" evidence="9">
    <location>
        <begin position="155"/>
        <end position="264"/>
    </location>
</feature>
<keyword evidence="12" id="KW-1185">Reference proteome</keyword>
<name>A0A2K5AT66_9ARCH</name>
<evidence type="ECO:0000259" key="10">
    <source>
        <dbReference type="Pfam" id="PF13793"/>
    </source>
</evidence>
<keyword evidence="4" id="KW-0547">Nucleotide-binding</keyword>
<dbReference type="InterPro" id="IPR000836">
    <property type="entry name" value="PRTase_dom"/>
</dbReference>
<evidence type="ECO:0000256" key="3">
    <source>
        <dbReference type="ARBA" id="ARBA00022727"/>
    </source>
</evidence>
<dbReference type="GO" id="GO:0006015">
    <property type="term" value="P:5-phosphoribose 1-diphosphate biosynthetic process"/>
    <property type="evidence" value="ECO:0007669"/>
    <property type="project" value="TreeGrafter"/>
</dbReference>
<dbReference type="Proteomes" id="UP000236248">
    <property type="component" value="Chromosome NCAV"/>
</dbReference>
<evidence type="ECO:0000259" key="9">
    <source>
        <dbReference type="Pfam" id="PF00156"/>
    </source>
</evidence>
<proteinExistence type="inferred from homology"/>
<evidence type="ECO:0000256" key="6">
    <source>
        <dbReference type="ARBA" id="ARBA00022840"/>
    </source>
</evidence>
<keyword evidence="3 8" id="KW-0545">Nucleotide biosynthesis</keyword>
<keyword evidence="5 11" id="KW-0418">Kinase</keyword>
<dbReference type="GeneID" id="41595655"/>
<dbReference type="Pfam" id="PF00156">
    <property type="entry name" value="Pribosyltran"/>
    <property type="match status" value="1"/>
</dbReference>
<dbReference type="RefSeq" id="WP_103286585.1">
    <property type="nucleotide sequence ID" value="NZ_LT981265.1"/>
</dbReference>
<evidence type="ECO:0000256" key="5">
    <source>
        <dbReference type="ARBA" id="ARBA00022777"/>
    </source>
</evidence>
<dbReference type="KEGG" id="ncv:NCAV_1664"/>
<keyword evidence="6" id="KW-0067">ATP-binding</keyword>
<dbReference type="InterPro" id="IPR005946">
    <property type="entry name" value="Rib-P_diPkinase"/>
</dbReference>
<feature type="domain" description="Ribose-phosphate pyrophosphokinase N-terminal" evidence="10">
    <location>
        <begin position="4"/>
        <end position="120"/>
    </location>
</feature>
<dbReference type="AlphaFoldDB" id="A0A2K5AT66"/>